<proteinExistence type="predicted"/>
<evidence type="ECO:0000256" key="1">
    <source>
        <dbReference type="SAM" id="SignalP"/>
    </source>
</evidence>
<feature type="signal peptide" evidence="1">
    <location>
        <begin position="1"/>
        <end position="24"/>
    </location>
</feature>
<dbReference type="AlphaFoldDB" id="A0A229SUY8"/>
<evidence type="ECO:0000313" key="2">
    <source>
        <dbReference type="EMBL" id="OXM62776.1"/>
    </source>
</evidence>
<dbReference type="RefSeq" id="WP_093951662.1">
    <property type="nucleotide sequence ID" value="NZ_NMUL01000039.1"/>
</dbReference>
<evidence type="ECO:0008006" key="4">
    <source>
        <dbReference type="Google" id="ProtNLM"/>
    </source>
</evidence>
<evidence type="ECO:0000313" key="3">
    <source>
        <dbReference type="Proteomes" id="UP000215199"/>
    </source>
</evidence>
<keyword evidence="3" id="KW-1185">Reference proteome</keyword>
<reference evidence="3" key="1">
    <citation type="submission" date="2017-07" db="EMBL/GenBank/DDBJ databases">
        <title>Comparative genome mining reveals phylogenetic distribution patterns of secondary metabolites in Amycolatopsis.</title>
        <authorList>
            <person name="Adamek M."/>
            <person name="Alanjary M."/>
            <person name="Sales-Ortells H."/>
            <person name="Goodfellow M."/>
            <person name="Bull A.T."/>
            <person name="Kalinowski J."/>
            <person name="Ziemert N."/>
        </authorList>
    </citation>
    <scope>NUCLEOTIDE SEQUENCE [LARGE SCALE GENOMIC DNA]</scope>
    <source>
        <strain evidence="3">H5</strain>
    </source>
</reference>
<dbReference type="EMBL" id="NMUL01000039">
    <property type="protein sequence ID" value="OXM62776.1"/>
    <property type="molecule type" value="Genomic_DNA"/>
</dbReference>
<organism evidence="2 3">
    <name type="scientific">Amycolatopsis vastitatis</name>
    <dbReference type="NCBI Taxonomy" id="1905142"/>
    <lineage>
        <taxon>Bacteria</taxon>
        <taxon>Bacillati</taxon>
        <taxon>Actinomycetota</taxon>
        <taxon>Actinomycetes</taxon>
        <taxon>Pseudonocardiales</taxon>
        <taxon>Pseudonocardiaceae</taxon>
        <taxon>Amycolatopsis</taxon>
    </lineage>
</organism>
<dbReference type="Proteomes" id="UP000215199">
    <property type="component" value="Unassembled WGS sequence"/>
</dbReference>
<name>A0A229SUY8_9PSEU</name>
<comment type="caution">
    <text evidence="2">The sequence shown here is derived from an EMBL/GenBank/DDBJ whole genome shotgun (WGS) entry which is preliminary data.</text>
</comment>
<protein>
    <recommendedName>
        <fullName evidence="4">Serine/threonine protein kinase</fullName>
    </recommendedName>
</protein>
<dbReference type="OrthoDB" id="4277613at2"/>
<gene>
    <name evidence="2" type="ORF">CF165_33930</name>
</gene>
<accession>A0A229SUY8</accession>
<sequence length="141" mass="15139">MKKVLGVAAAALLSVLTFAAPASAEEHTKHMHTGDAYGSVTGWSGEGVFTEEGDRVHICDTDADGRGVAIYVYKGTPDNGTPLYDMHVGGNGNCITKSAANGGVYDLPETRVGFKFCRYWVADKRVHTGECKDYDFLNDNS</sequence>
<feature type="chain" id="PRO_5013348139" description="Serine/threonine protein kinase" evidence="1">
    <location>
        <begin position="25"/>
        <end position="141"/>
    </location>
</feature>
<keyword evidence="1" id="KW-0732">Signal</keyword>